<protein>
    <submittedName>
        <fullName evidence="2">Uncharacterized protein</fullName>
    </submittedName>
</protein>
<evidence type="ECO:0000256" key="1">
    <source>
        <dbReference type="SAM" id="MobiDB-lite"/>
    </source>
</evidence>
<evidence type="ECO:0000313" key="2">
    <source>
        <dbReference type="EMBL" id="CAA2979238.1"/>
    </source>
</evidence>
<keyword evidence="3" id="KW-1185">Reference proteome</keyword>
<name>A0A8S0RJK4_OLEEU</name>
<feature type="compositionally biased region" description="Polar residues" evidence="1">
    <location>
        <begin position="1"/>
        <end position="13"/>
    </location>
</feature>
<gene>
    <name evidence="2" type="ORF">OLEA9_A022999</name>
</gene>
<dbReference type="Gramene" id="OE9A022999T1">
    <property type="protein sequence ID" value="OE9A022999C1"/>
    <property type="gene ID" value="OE9A022999"/>
</dbReference>
<accession>A0A8S0RJK4</accession>
<reference evidence="2 3" key="1">
    <citation type="submission" date="2019-12" db="EMBL/GenBank/DDBJ databases">
        <authorList>
            <person name="Alioto T."/>
            <person name="Alioto T."/>
            <person name="Gomez Garrido J."/>
        </authorList>
    </citation>
    <scope>NUCLEOTIDE SEQUENCE [LARGE SCALE GENOMIC DNA]</scope>
</reference>
<feature type="region of interest" description="Disordered" evidence="1">
    <location>
        <begin position="1"/>
        <end position="63"/>
    </location>
</feature>
<sequence>MASSLFASQNESSWVHMGKKISSSNSRLNANPKPNSNLKKKQKQFHHVATNGGSAGRYNDDSPIVTQTASDDAYSFNQTSTSCSGFNHGEYLTYNVSSYSKS</sequence>
<comment type="caution">
    <text evidence="2">The sequence shown here is derived from an EMBL/GenBank/DDBJ whole genome shotgun (WGS) entry which is preliminary data.</text>
</comment>
<evidence type="ECO:0000313" key="3">
    <source>
        <dbReference type="Proteomes" id="UP000594638"/>
    </source>
</evidence>
<dbReference type="EMBL" id="CACTIH010003627">
    <property type="protein sequence ID" value="CAA2979238.1"/>
    <property type="molecule type" value="Genomic_DNA"/>
</dbReference>
<dbReference type="Proteomes" id="UP000594638">
    <property type="component" value="Unassembled WGS sequence"/>
</dbReference>
<feature type="compositionally biased region" description="Polar residues" evidence="1">
    <location>
        <begin position="21"/>
        <end position="37"/>
    </location>
</feature>
<proteinExistence type="predicted"/>
<dbReference type="AlphaFoldDB" id="A0A8S0RJK4"/>
<organism evidence="2 3">
    <name type="scientific">Olea europaea subsp. europaea</name>
    <dbReference type="NCBI Taxonomy" id="158383"/>
    <lineage>
        <taxon>Eukaryota</taxon>
        <taxon>Viridiplantae</taxon>
        <taxon>Streptophyta</taxon>
        <taxon>Embryophyta</taxon>
        <taxon>Tracheophyta</taxon>
        <taxon>Spermatophyta</taxon>
        <taxon>Magnoliopsida</taxon>
        <taxon>eudicotyledons</taxon>
        <taxon>Gunneridae</taxon>
        <taxon>Pentapetalae</taxon>
        <taxon>asterids</taxon>
        <taxon>lamiids</taxon>
        <taxon>Lamiales</taxon>
        <taxon>Oleaceae</taxon>
        <taxon>Oleeae</taxon>
        <taxon>Olea</taxon>
    </lineage>
</organism>